<keyword evidence="2" id="KW-1185">Reference proteome</keyword>
<dbReference type="Pfam" id="PF01344">
    <property type="entry name" value="Kelch_1"/>
    <property type="match status" value="1"/>
</dbReference>
<dbReference type="InterPro" id="IPR015915">
    <property type="entry name" value="Kelch-typ_b-propeller"/>
</dbReference>
<organism evidence="1 2">
    <name type="scientific">Kipferlia bialata</name>
    <dbReference type="NCBI Taxonomy" id="797122"/>
    <lineage>
        <taxon>Eukaryota</taxon>
        <taxon>Metamonada</taxon>
        <taxon>Carpediemonas-like organisms</taxon>
        <taxon>Kipferlia</taxon>
    </lineage>
</organism>
<dbReference type="PANTHER" id="PTHR23244">
    <property type="entry name" value="KELCH REPEAT DOMAIN"/>
    <property type="match status" value="1"/>
</dbReference>
<evidence type="ECO:0000313" key="1">
    <source>
        <dbReference type="EMBL" id="GIQ86976.1"/>
    </source>
</evidence>
<accession>A0A9K3D2R6</accession>
<dbReference type="AlphaFoldDB" id="A0A9K3D2R6"/>
<dbReference type="InterPro" id="IPR006652">
    <property type="entry name" value="Kelch_1"/>
</dbReference>
<reference evidence="1 2" key="1">
    <citation type="journal article" date="2018" name="PLoS ONE">
        <title>The draft genome of Kipferlia bialata reveals reductive genome evolution in fornicate parasites.</title>
        <authorList>
            <person name="Tanifuji G."/>
            <person name="Takabayashi S."/>
            <person name="Kume K."/>
            <person name="Takagi M."/>
            <person name="Nakayama T."/>
            <person name="Kamikawa R."/>
            <person name="Inagaki Y."/>
            <person name="Hashimoto T."/>
        </authorList>
    </citation>
    <scope>NUCLEOTIDE SEQUENCE [LARGE SCALE GENOMIC DNA]</scope>
    <source>
        <strain evidence="1">NY0173</strain>
    </source>
</reference>
<sequence>MHTYTRVGSRLCVMDVASNLWILDLDTMGWRKLVSPPTPTLLGRVLGRSKPWPEPRTFPLLVSVRGCLVVFGGYWRQETWTRKGTSDRRLRDCWAFDLETDIWTRLPDTPVHFDQFSVDVPVTHDQTLLIVSKENCGRYGVLSTLPEGPSSLEGGYSLMYSFSLDTGLVPCHRWELHIPVRDLALVRLFGRHLLVAATDDVGGMQCIALDTVSMTWKRCIESRRDRQWGLHD</sequence>
<dbReference type="SUPFAM" id="SSF117281">
    <property type="entry name" value="Kelch motif"/>
    <property type="match status" value="1"/>
</dbReference>
<comment type="caution">
    <text evidence="1">The sequence shown here is derived from an EMBL/GenBank/DDBJ whole genome shotgun (WGS) entry which is preliminary data.</text>
</comment>
<gene>
    <name evidence="1" type="ORF">KIPB_008926</name>
</gene>
<dbReference type="Gene3D" id="2.120.10.80">
    <property type="entry name" value="Kelch-type beta propeller"/>
    <property type="match status" value="1"/>
</dbReference>
<protein>
    <recommendedName>
        <fullName evidence="3">Kelch-type beta propeller</fullName>
    </recommendedName>
</protein>
<evidence type="ECO:0008006" key="3">
    <source>
        <dbReference type="Google" id="ProtNLM"/>
    </source>
</evidence>
<proteinExistence type="predicted"/>
<name>A0A9K3D2R6_9EUKA</name>
<evidence type="ECO:0000313" key="2">
    <source>
        <dbReference type="Proteomes" id="UP000265618"/>
    </source>
</evidence>
<dbReference type="Proteomes" id="UP000265618">
    <property type="component" value="Unassembled WGS sequence"/>
</dbReference>
<dbReference type="PANTHER" id="PTHR23244:SF471">
    <property type="entry name" value="GUANINE NUCLEOTIDE-BINDING PROTEIN SUBUNIT BETA 1-RELATED"/>
    <property type="match status" value="1"/>
</dbReference>
<dbReference type="OrthoDB" id="432528at2759"/>
<dbReference type="EMBL" id="BDIP01002890">
    <property type="protein sequence ID" value="GIQ86976.1"/>
    <property type="molecule type" value="Genomic_DNA"/>
</dbReference>